<feature type="domain" description="Conserved oligomeric Golgi complex subunit 3 N-terminal" evidence="11">
    <location>
        <begin position="83"/>
        <end position="227"/>
    </location>
</feature>
<dbReference type="GO" id="GO:0005801">
    <property type="term" value="C:cis-Golgi network"/>
    <property type="evidence" value="ECO:0007669"/>
    <property type="project" value="InterPro"/>
</dbReference>
<evidence type="ECO:0000256" key="7">
    <source>
        <dbReference type="ARBA" id="ARBA00023136"/>
    </source>
</evidence>
<dbReference type="Proteomes" id="UP000320333">
    <property type="component" value="Unassembled WGS sequence"/>
</dbReference>
<comment type="subcellular location">
    <subcellularLocation>
        <location evidence="1">Golgi apparatus membrane</location>
        <topology evidence="1">Peripheral membrane protein</topology>
    </subcellularLocation>
</comment>
<sequence>MINAVQWDTLAPLSDAQSECIQQLEQWSRHTPIVTKKDSQRPLSTEDHEQAVKAVSNTADFLSWFSVLESSMEQDHQLAYSAHLGSLNARLQHCDSLIATVDAIDALISQQKMSFDFVEARTEALKRECENLLKEQQALETLSQDVEDRLIKFNVLEPAVRLFNGTGVDGVVMDNEFIPMLARLDDSLLFVESHKSYKDADLYRIKFRQCITRGLSLIKMHFVTSMRALGDDIARVLGERENPAAAPPQSFQAALLYAKFKTAADEASLRGLVAEIEARIPSHTEYYGLLGECLHAFFTVRKNLISSTVNNAMEAICQENADMLQVAKNGAAYIMSLSTDECGLFNHFFSLGEPELIQYLDELSVSLYDHLRPRIVREQRIDVLADLCRSLYLHLESVDSLTSGPAPSAPENTQSPTGTVMSRTGDHASGGAPVKYVVGKILEDAQERLAFRAAEYIRQEIEKFSPKDRELDVFSRSKKLPIPNAMMTQANMVPDLVQSMDTEQVPAQVLQGDSLVQEPRGDSFDHAAADSPASLPKSSSQTSLKDEQLQRAISAGKLVYGSGEWYPTLHKALYILGKLYRAVPRTIFEDLAQEAIDLCRKSMISAADVIGAKSTKLDGQFFLIKNLLMLREQIAPFDSSFVRREDMIDFSAISDALTTIFQNKWGLTQLPTLGLSFLTTQLPSMLVPRLMENVSKDSKLSVNLSLKQTCEDMILDTVKVCVEPVSSFMIKVTAFRLKGMKAGGAAEKLGMQAFASPQKCVQVSSAFAQSVQAKVGAVVAKMGDYLGDKRTEAVLLLHIKGNIIESYTSFYSVVVGEHPLVVLDGLLNVEDISSLIDMCCAPSMRLS</sequence>
<evidence type="ECO:0000259" key="12">
    <source>
        <dbReference type="Pfam" id="PF20671"/>
    </source>
</evidence>
<evidence type="ECO:0000256" key="2">
    <source>
        <dbReference type="ARBA" id="ARBA00009936"/>
    </source>
</evidence>
<accession>A0A507DRH4</accession>
<evidence type="ECO:0000313" key="13">
    <source>
        <dbReference type="EMBL" id="TPX53847.1"/>
    </source>
</evidence>
<dbReference type="AlphaFoldDB" id="A0A507DRH4"/>
<evidence type="ECO:0000259" key="11">
    <source>
        <dbReference type="Pfam" id="PF04136"/>
    </source>
</evidence>
<keyword evidence="6" id="KW-0333">Golgi apparatus</keyword>
<evidence type="ECO:0000256" key="5">
    <source>
        <dbReference type="ARBA" id="ARBA00022927"/>
    </source>
</evidence>
<keyword evidence="5" id="KW-0653">Protein transport</keyword>
<evidence type="ECO:0000313" key="14">
    <source>
        <dbReference type="Proteomes" id="UP000320333"/>
    </source>
</evidence>
<keyword evidence="9" id="KW-0175">Coiled coil</keyword>
<dbReference type="GO" id="GO:0007030">
    <property type="term" value="P:Golgi organization"/>
    <property type="evidence" value="ECO:0007669"/>
    <property type="project" value="TreeGrafter"/>
</dbReference>
<evidence type="ECO:0000256" key="8">
    <source>
        <dbReference type="ARBA" id="ARBA00031339"/>
    </source>
</evidence>
<keyword evidence="14" id="KW-1185">Reference proteome</keyword>
<gene>
    <name evidence="13" type="ORF">CcCBS67573_g09647</name>
</gene>
<organism evidence="13 14">
    <name type="scientific">Chytriomyces confervae</name>
    <dbReference type="NCBI Taxonomy" id="246404"/>
    <lineage>
        <taxon>Eukaryota</taxon>
        <taxon>Fungi</taxon>
        <taxon>Fungi incertae sedis</taxon>
        <taxon>Chytridiomycota</taxon>
        <taxon>Chytridiomycota incertae sedis</taxon>
        <taxon>Chytridiomycetes</taxon>
        <taxon>Chytridiales</taxon>
        <taxon>Chytriomycetaceae</taxon>
        <taxon>Chytriomyces</taxon>
    </lineage>
</organism>
<reference evidence="13 14" key="1">
    <citation type="journal article" date="2019" name="Sci. Rep.">
        <title>Comparative genomics of chytrid fungi reveal insights into the obligate biotrophic and pathogenic lifestyle of Synchytrium endobioticum.</title>
        <authorList>
            <person name="van de Vossenberg B.T.L.H."/>
            <person name="Warris S."/>
            <person name="Nguyen H.D.T."/>
            <person name="van Gent-Pelzer M.P.E."/>
            <person name="Joly D.L."/>
            <person name="van de Geest H.C."/>
            <person name="Bonants P.J.M."/>
            <person name="Smith D.S."/>
            <person name="Levesque C.A."/>
            <person name="van der Lee T.A.J."/>
        </authorList>
    </citation>
    <scope>NUCLEOTIDE SEQUENCE [LARGE SCALE GENOMIC DNA]</scope>
    <source>
        <strain evidence="13 14">CBS 675.73</strain>
    </source>
</reference>
<evidence type="ECO:0000256" key="6">
    <source>
        <dbReference type="ARBA" id="ARBA00023034"/>
    </source>
</evidence>
<comment type="similarity">
    <text evidence="2">Belongs to the COG3 family.</text>
</comment>
<protein>
    <recommendedName>
        <fullName evidence="3">Conserved oligomeric Golgi complex subunit 3</fullName>
    </recommendedName>
    <alternativeName>
        <fullName evidence="8">Component of oligomeric Golgi complex 3</fullName>
    </alternativeName>
</protein>
<evidence type="ECO:0000256" key="9">
    <source>
        <dbReference type="SAM" id="Coils"/>
    </source>
</evidence>
<evidence type="ECO:0000256" key="1">
    <source>
        <dbReference type="ARBA" id="ARBA00004395"/>
    </source>
</evidence>
<evidence type="ECO:0000256" key="3">
    <source>
        <dbReference type="ARBA" id="ARBA00020976"/>
    </source>
</evidence>
<dbReference type="Pfam" id="PF20671">
    <property type="entry name" value="COG3_C"/>
    <property type="match status" value="1"/>
</dbReference>
<dbReference type="OrthoDB" id="296793at2759"/>
<dbReference type="PANTHER" id="PTHR13302">
    <property type="entry name" value="CONSERVED OLIGOMERIC GOLGI COMPLEX COMPONENT 3"/>
    <property type="match status" value="1"/>
</dbReference>
<keyword evidence="7" id="KW-0472">Membrane</keyword>
<feature type="domain" description="Conserved oligomeric Golgi complex subunit 3 C-terminal" evidence="12">
    <location>
        <begin position="254"/>
        <end position="653"/>
    </location>
</feature>
<dbReference type="InterPro" id="IPR048320">
    <property type="entry name" value="COG3_N"/>
</dbReference>
<dbReference type="InterPro" id="IPR007265">
    <property type="entry name" value="COG_su3"/>
</dbReference>
<dbReference type="GO" id="GO:0017119">
    <property type="term" value="C:Golgi transport complex"/>
    <property type="evidence" value="ECO:0007669"/>
    <property type="project" value="TreeGrafter"/>
</dbReference>
<feature type="region of interest" description="Disordered" evidence="10">
    <location>
        <begin position="520"/>
        <end position="546"/>
    </location>
</feature>
<dbReference type="InterPro" id="IPR048685">
    <property type="entry name" value="COG3_C"/>
</dbReference>
<name>A0A507DRH4_9FUNG</name>
<dbReference type="Pfam" id="PF04136">
    <property type="entry name" value="COG3_N"/>
    <property type="match status" value="1"/>
</dbReference>
<dbReference type="GO" id="GO:0000139">
    <property type="term" value="C:Golgi membrane"/>
    <property type="evidence" value="ECO:0007669"/>
    <property type="project" value="UniProtKB-SubCell"/>
</dbReference>
<feature type="coiled-coil region" evidence="9">
    <location>
        <begin position="115"/>
        <end position="149"/>
    </location>
</feature>
<comment type="caution">
    <text evidence="13">The sequence shown here is derived from an EMBL/GenBank/DDBJ whole genome shotgun (WGS) entry which is preliminary data.</text>
</comment>
<dbReference type="GO" id="GO:0006891">
    <property type="term" value="P:intra-Golgi vesicle-mediated transport"/>
    <property type="evidence" value="ECO:0007669"/>
    <property type="project" value="TreeGrafter"/>
</dbReference>
<dbReference type="STRING" id="246404.A0A507DRH4"/>
<proteinExistence type="inferred from homology"/>
<evidence type="ECO:0000256" key="10">
    <source>
        <dbReference type="SAM" id="MobiDB-lite"/>
    </source>
</evidence>
<keyword evidence="4" id="KW-0813">Transport</keyword>
<evidence type="ECO:0000256" key="4">
    <source>
        <dbReference type="ARBA" id="ARBA00022448"/>
    </source>
</evidence>
<dbReference type="PANTHER" id="PTHR13302:SF8">
    <property type="entry name" value="CONSERVED OLIGOMERIC GOLGI COMPLEX SUBUNIT 3"/>
    <property type="match status" value="1"/>
</dbReference>
<dbReference type="GO" id="GO:0006886">
    <property type="term" value="P:intracellular protein transport"/>
    <property type="evidence" value="ECO:0007669"/>
    <property type="project" value="InterPro"/>
</dbReference>
<dbReference type="EMBL" id="QEAP01000928">
    <property type="protein sequence ID" value="TPX53847.1"/>
    <property type="molecule type" value="Genomic_DNA"/>
</dbReference>